<reference evidence="2" key="1">
    <citation type="submission" date="2023-10" db="EMBL/GenBank/DDBJ databases">
        <title>Genome assembly of Pristionchus species.</title>
        <authorList>
            <person name="Yoshida K."/>
            <person name="Sommer R.J."/>
        </authorList>
    </citation>
    <scope>NUCLEOTIDE SEQUENCE</scope>
    <source>
        <strain evidence="2">RS0144</strain>
    </source>
</reference>
<feature type="transmembrane region" description="Helical" evidence="1">
    <location>
        <begin position="7"/>
        <end position="27"/>
    </location>
</feature>
<feature type="non-terminal residue" evidence="2">
    <location>
        <position position="1"/>
    </location>
</feature>
<keyword evidence="1" id="KW-1133">Transmembrane helix</keyword>
<proteinExistence type="predicted"/>
<sequence length="101" mass="11561">RDRDSKCSIFHFLLLHSGVCIVLRFLFRGLCPISHVTFDVIDDGFVVLEDDGHQTPQLHRDDLNLTMQLEVLCLQMVHVIGHSIDPIDELDLLLLDGFLHD</sequence>
<organism evidence="2 3">
    <name type="scientific">Pristionchus entomophagus</name>
    <dbReference type="NCBI Taxonomy" id="358040"/>
    <lineage>
        <taxon>Eukaryota</taxon>
        <taxon>Metazoa</taxon>
        <taxon>Ecdysozoa</taxon>
        <taxon>Nematoda</taxon>
        <taxon>Chromadorea</taxon>
        <taxon>Rhabditida</taxon>
        <taxon>Rhabditina</taxon>
        <taxon>Diplogasteromorpha</taxon>
        <taxon>Diplogasteroidea</taxon>
        <taxon>Neodiplogasteridae</taxon>
        <taxon>Pristionchus</taxon>
    </lineage>
</organism>
<evidence type="ECO:0000313" key="3">
    <source>
        <dbReference type="Proteomes" id="UP001432027"/>
    </source>
</evidence>
<keyword evidence="1" id="KW-0812">Transmembrane</keyword>
<name>A0AAV5UJU2_9BILA</name>
<evidence type="ECO:0000313" key="2">
    <source>
        <dbReference type="EMBL" id="GMT06978.1"/>
    </source>
</evidence>
<dbReference type="Proteomes" id="UP001432027">
    <property type="component" value="Unassembled WGS sequence"/>
</dbReference>
<dbReference type="EMBL" id="BTSX01000006">
    <property type="protein sequence ID" value="GMT06978.1"/>
    <property type="molecule type" value="Genomic_DNA"/>
</dbReference>
<evidence type="ECO:0000256" key="1">
    <source>
        <dbReference type="SAM" id="Phobius"/>
    </source>
</evidence>
<dbReference type="AlphaFoldDB" id="A0AAV5UJU2"/>
<keyword evidence="3" id="KW-1185">Reference proteome</keyword>
<accession>A0AAV5UJU2</accession>
<keyword evidence="1" id="KW-0472">Membrane</keyword>
<protein>
    <submittedName>
        <fullName evidence="2">Uncharacterized protein</fullName>
    </submittedName>
</protein>
<gene>
    <name evidence="2" type="ORF">PENTCL1PPCAC_29152</name>
</gene>
<comment type="caution">
    <text evidence="2">The sequence shown here is derived from an EMBL/GenBank/DDBJ whole genome shotgun (WGS) entry which is preliminary data.</text>
</comment>